<feature type="compositionally biased region" description="Polar residues" evidence="1">
    <location>
        <begin position="13"/>
        <end position="26"/>
    </location>
</feature>
<gene>
    <name evidence="2" type="ORF">TNIN_357641</name>
</gene>
<feature type="region of interest" description="Disordered" evidence="1">
    <location>
        <begin position="1"/>
        <end position="44"/>
    </location>
</feature>
<dbReference type="AlphaFoldDB" id="A0A8X6XMR6"/>
<keyword evidence="3" id="KW-1185">Reference proteome</keyword>
<proteinExistence type="predicted"/>
<sequence>MQKERARARAKQTSKGENGPRTNGNFSLADKALRETGPPQTPPVASLSCIGKVRAKEIRTRPDSSQLLLFRVSKSYLFLLSRFLSLFLKLNLPFRIKNKLLRVDLDCSVFNYKLR</sequence>
<evidence type="ECO:0000313" key="3">
    <source>
        <dbReference type="Proteomes" id="UP000886998"/>
    </source>
</evidence>
<protein>
    <submittedName>
        <fullName evidence="2">Uncharacterized protein</fullName>
    </submittedName>
</protein>
<accession>A0A8X6XMR6</accession>
<dbReference type="EMBL" id="BMAV01010397">
    <property type="protein sequence ID" value="GFY55482.1"/>
    <property type="molecule type" value="Genomic_DNA"/>
</dbReference>
<name>A0A8X6XMR6_9ARAC</name>
<dbReference type="Proteomes" id="UP000886998">
    <property type="component" value="Unassembled WGS sequence"/>
</dbReference>
<evidence type="ECO:0000256" key="1">
    <source>
        <dbReference type="SAM" id="MobiDB-lite"/>
    </source>
</evidence>
<reference evidence="2" key="1">
    <citation type="submission" date="2020-08" db="EMBL/GenBank/DDBJ databases">
        <title>Multicomponent nature underlies the extraordinary mechanical properties of spider dragline silk.</title>
        <authorList>
            <person name="Kono N."/>
            <person name="Nakamura H."/>
            <person name="Mori M."/>
            <person name="Yoshida Y."/>
            <person name="Ohtoshi R."/>
            <person name="Malay A.D."/>
            <person name="Moran D.A.P."/>
            <person name="Tomita M."/>
            <person name="Numata K."/>
            <person name="Arakawa K."/>
        </authorList>
    </citation>
    <scope>NUCLEOTIDE SEQUENCE</scope>
</reference>
<organism evidence="2 3">
    <name type="scientific">Trichonephila inaurata madagascariensis</name>
    <dbReference type="NCBI Taxonomy" id="2747483"/>
    <lineage>
        <taxon>Eukaryota</taxon>
        <taxon>Metazoa</taxon>
        <taxon>Ecdysozoa</taxon>
        <taxon>Arthropoda</taxon>
        <taxon>Chelicerata</taxon>
        <taxon>Arachnida</taxon>
        <taxon>Araneae</taxon>
        <taxon>Araneomorphae</taxon>
        <taxon>Entelegynae</taxon>
        <taxon>Araneoidea</taxon>
        <taxon>Nephilidae</taxon>
        <taxon>Trichonephila</taxon>
        <taxon>Trichonephila inaurata</taxon>
    </lineage>
</organism>
<comment type="caution">
    <text evidence="2">The sequence shown here is derived from an EMBL/GenBank/DDBJ whole genome shotgun (WGS) entry which is preliminary data.</text>
</comment>
<evidence type="ECO:0000313" key="2">
    <source>
        <dbReference type="EMBL" id="GFY55482.1"/>
    </source>
</evidence>